<sequence>MQQVYFAQLQEKAASAGKWPLKWYAPECIYYFRFDSKSDVWSYGITLWEVFSYGERPYKLPP</sequence>
<feature type="domain" description="Protein kinase" evidence="3">
    <location>
        <begin position="1"/>
        <end position="62"/>
    </location>
</feature>
<dbReference type="PRINTS" id="PR00109">
    <property type="entry name" value="TYRKINASE"/>
</dbReference>
<dbReference type="WBParaSite" id="HNAJ_0000635701-mRNA-1">
    <property type="protein sequence ID" value="HNAJ_0000635701-mRNA-1"/>
    <property type="gene ID" value="HNAJ_0000635701"/>
</dbReference>
<dbReference type="AlphaFoldDB" id="A0A0R3TH16"/>
<reference evidence="6" key="1">
    <citation type="submission" date="2017-02" db="UniProtKB">
        <authorList>
            <consortium name="WormBaseParasite"/>
        </authorList>
    </citation>
    <scope>IDENTIFICATION</scope>
</reference>
<proteinExistence type="predicted"/>
<keyword evidence="5" id="KW-1185">Reference proteome</keyword>
<name>A0A0R3TH16_RODNA</name>
<dbReference type="Proteomes" id="UP000278807">
    <property type="component" value="Unassembled WGS sequence"/>
</dbReference>
<dbReference type="InterPro" id="IPR001245">
    <property type="entry name" value="Ser-Thr/Tyr_kinase_cat_dom"/>
</dbReference>
<keyword evidence="2" id="KW-0067">ATP-binding</keyword>
<dbReference type="PANTHER" id="PTHR24418">
    <property type="entry name" value="TYROSINE-PROTEIN KINASE"/>
    <property type="match status" value="1"/>
</dbReference>
<dbReference type="InterPro" id="IPR011009">
    <property type="entry name" value="Kinase-like_dom_sf"/>
</dbReference>
<dbReference type="OrthoDB" id="28230at2759"/>
<reference evidence="4 5" key="2">
    <citation type="submission" date="2018-11" db="EMBL/GenBank/DDBJ databases">
        <authorList>
            <consortium name="Pathogen Informatics"/>
        </authorList>
    </citation>
    <scope>NUCLEOTIDE SEQUENCE [LARGE SCALE GENOMIC DNA]</scope>
</reference>
<evidence type="ECO:0000259" key="3">
    <source>
        <dbReference type="PROSITE" id="PS50011"/>
    </source>
</evidence>
<dbReference type="PROSITE" id="PS50011">
    <property type="entry name" value="PROTEIN_KINASE_DOM"/>
    <property type="match status" value="1"/>
</dbReference>
<evidence type="ECO:0000256" key="1">
    <source>
        <dbReference type="ARBA" id="ARBA00022741"/>
    </source>
</evidence>
<accession>A0A0R3TH16</accession>
<dbReference type="InterPro" id="IPR050198">
    <property type="entry name" value="Non-receptor_tyrosine_kinases"/>
</dbReference>
<dbReference type="EMBL" id="UZAE01006771">
    <property type="protein sequence ID" value="VDO02212.1"/>
    <property type="molecule type" value="Genomic_DNA"/>
</dbReference>
<dbReference type="Pfam" id="PF07714">
    <property type="entry name" value="PK_Tyr_Ser-Thr"/>
    <property type="match status" value="1"/>
</dbReference>
<protein>
    <submittedName>
        <fullName evidence="6">Protein kinase domain-containing protein</fullName>
    </submittedName>
</protein>
<organism evidence="6">
    <name type="scientific">Rodentolepis nana</name>
    <name type="common">Dwarf tapeworm</name>
    <name type="synonym">Hymenolepis nana</name>
    <dbReference type="NCBI Taxonomy" id="102285"/>
    <lineage>
        <taxon>Eukaryota</taxon>
        <taxon>Metazoa</taxon>
        <taxon>Spiralia</taxon>
        <taxon>Lophotrochozoa</taxon>
        <taxon>Platyhelminthes</taxon>
        <taxon>Cestoda</taxon>
        <taxon>Eucestoda</taxon>
        <taxon>Cyclophyllidea</taxon>
        <taxon>Hymenolepididae</taxon>
        <taxon>Rodentolepis</taxon>
    </lineage>
</organism>
<dbReference type="GO" id="GO:0005524">
    <property type="term" value="F:ATP binding"/>
    <property type="evidence" value="ECO:0007669"/>
    <property type="project" value="UniProtKB-KW"/>
</dbReference>
<dbReference type="InterPro" id="IPR000719">
    <property type="entry name" value="Prot_kinase_dom"/>
</dbReference>
<keyword evidence="1" id="KW-0547">Nucleotide-binding</keyword>
<gene>
    <name evidence="4" type="ORF">HNAJ_LOCUS6352</name>
</gene>
<dbReference type="STRING" id="102285.A0A0R3TH16"/>
<dbReference type="Gene3D" id="1.10.510.10">
    <property type="entry name" value="Transferase(Phosphotransferase) domain 1"/>
    <property type="match status" value="1"/>
</dbReference>
<evidence type="ECO:0000313" key="4">
    <source>
        <dbReference type="EMBL" id="VDO02212.1"/>
    </source>
</evidence>
<evidence type="ECO:0000256" key="2">
    <source>
        <dbReference type="ARBA" id="ARBA00022840"/>
    </source>
</evidence>
<evidence type="ECO:0000313" key="5">
    <source>
        <dbReference type="Proteomes" id="UP000278807"/>
    </source>
</evidence>
<evidence type="ECO:0000313" key="6">
    <source>
        <dbReference type="WBParaSite" id="HNAJ_0000635701-mRNA-1"/>
    </source>
</evidence>
<dbReference type="SUPFAM" id="SSF56112">
    <property type="entry name" value="Protein kinase-like (PK-like)"/>
    <property type="match status" value="1"/>
</dbReference>
<dbReference type="GO" id="GO:0004672">
    <property type="term" value="F:protein kinase activity"/>
    <property type="evidence" value="ECO:0007669"/>
    <property type="project" value="InterPro"/>
</dbReference>